<dbReference type="GO" id="GO:0005267">
    <property type="term" value="F:potassium channel activity"/>
    <property type="evidence" value="ECO:0007669"/>
    <property type="project" value="InterPro"/>
</dbReference>
<accession>A0AAD8Z4N4</accession>
<feature type="transmembrane region" description="Helical" evidence="11">
    <location>
        <begin position="352"/>
        <end position="374"/>
    </location>
</feature>
<feature type="transmembrane region" description="Helical" evidence="11">
    <location>
        <begin position="138"/>
        <end position="156"/>
    </location>
</feature>
<dbReference type="GO" id="GO:0030672">
    <property type="term" value="C:synaptic vesicle membrane"/>
    <property type="evidence" value="ECO:0007669"/>
    <property type="project" value="TreeGrafter"/>
</dbReference>
<dbReference type="GO" id="GO:0043195">
    <property type="term" value="C:terminal bouton"/>
    <property type="evidence" value="ECO:0007669"/>
    <property type="project" value="TreeGrafter"/>
</dbReference>
<evidence type="ECO:0000313" key="13">
    <source>
        <dbReference type="EMBL" id="KAK1793063.1"/>
    </source>
</evidence>
<keyword evidence="7 11" id="KW-0472">Membrane</keyword>
<feature type="transmembrane region" description="Helical" evidence="11">
    <location>
        <begin position="1057"/>
        <end position="1076"/>
    </location>
</feature>
<feature type="transmembrane region" description="Helical" evidence="11">
    <location>
        <begin position="108"/>
        <end position="126"/>
    </location>
</feature>
<keyword evidence="6 9" id="KW-0406">Ion transport</keyword>
<feature type="transmembrane region" description="Helical" evidence="11">
    <location>
        <begin position="864"/>
        <end position="886"/>
    </location>
</feature>
<dbReference type="InterPro" id="IPR011701">
    <property type="entry name" value="MFS"/>
</dbReference>
<comment type="caution">
    <text evidence="13">The sequence shown here is derived from an EMBL/GenBank/DDBJ whole genome shotgun (WGS) entry which is preliminary data.</text>
</comment>
<sequence>MSVAVEEGRVRPEDKRRGWRCVWALFPHIFLILSLIGYAVLGAWIFLAIEGRTNANIRGEKEYRKFVRQVVDTVHNHSAHPKERLLDIVGQKILQDYKAVWSQRPQRWHFYGSLFFCCTVFTTVGYGDMYPVTLPGRIACILYAMVGIPLMLLVISDVGDILAKLVFNLYRSVHACWRRSCSHMWSPAGGAEKPQGGARCIYDSTYNTSNQVAIVHDTQLDVSRMVRTQSSVKHKPVQVFDNIEIFDRIVAREKFKRQDQLARSCSCPELNQMAPPPTSYGMWDFTSIGQEMERFNVPFLIILLVIFAYILGWALILPLWETEFSIFDAFYFCFITLTTIGFGDIVPQHPKFFMLTFLFIISGMAIMSMAFKLGQTRIVSCYRRCIGCVSCLSDGKGSKDRVQGQERKCFPDLKREKSLLLGWVGSFTILLASWPERSTLWSACLSCLVLFPNQTVMFPMRMPSIVQVGPLIVVRDQAYDDGVISKLDNDGGAGSGCAVVGVQFNLGAHLVPRSFGRPLAITDVTSSSGEVSKTPASNVRLPGWDGLVANVRLRRLKAVLDALLSLVGVIKMGFFEALRDFSLLTWLREERQSRRLILIIVFIALLLDNMLLTVVVPIIPSYLYSVDDSVPEVVTPPTSSASPSGTFRAIVSLYDNSTRLTNLSPRDSARGVTPIPTLTPAVTSNASDCPKADQQLLNENVKVGLLFASKATVQLITNPFIGPLTNRIGYQIPMFAGFCIMFLSTLMFAFSASYALLFLARSLQGVGSSCSSVAGMGMLASVYTDDEERGNAIGIALGGLAMGVLVGPPFGSVMYEFVGKTAPFLVLAVLAVLDGALQLFVLQPSKVAPESQKGTPLMTLMKDPYILIAAECVWSICFANMAIAMLEPALPIWMMETMCARKWQLEKQGNQKKERGGARGERERRSERRERGGGARGGREEKREETEEEEREEERAEREEEREEGERRNERVAFLPASISYLIGTNIFAVLANRIGRWLCSLIGMLLVGVSIICVPFAKDIYGLILPNFGVGFAIGMVDSSMMPIMGYLVDLRHVSVYGSVYAIADVAFCLGFAFGPSAGGAVARSIGFPWLMTIIGVVDILFAPLCYFLRSPPANEEKMAILMDSNCSMRTRSYSTQGSSYQMGDDMDLDSPE</sequence>
<dbReference type="FunFam" id="1.20.1250.20:FF:000116">
    <property type="entry name" value="synaptic vesicular amine transporter isoform X2"/>
    <property type="match status" value="1"/>
</dbReference>
<dbReference type="SUPFAM" id="SSF81324">
    <property type="entry name" value="Voltage-gated potassium channels"/>
    <property type="match status" value="2"/>
</dbReference>
<dbReference type="AlphaFoldDB" id="A0AAD8Z4N4"/>
<proteinExistence type="inferred from homology"/>
<dbReference type="Pfam" id="PF07885">
    <property type="entry name" value="Ion_trans_2"/>
    <property type="match status" value="2"/>
</dbReference>
<dbReference type="CDD" id="cd17384">
    <property type="entry name" value="MFS_SLC18A1_2_VAT1_2"/>
    <property type="match status" value="1"/>
</dbReference>
<dbReference type="Gene3D" id="1.20.1250.20">
    <property type="entry name" value="MFS general substrate transporter like domains"/>
    <property type="match status" value="2"/>
</dbReference>
<dbReference type="PANTHER" id="PTHR23506:SF30">
    <property type="entry name" value="SYNAPTIC VESICULAR AMINE TRANSPORTER"/>
    <property type="match status" value="1"/>
</dbReference>
<feature type="compositionally biased region" description="Basic and acidic residues" evidence="10">
    <location>
        <begin position="953"/>
        <end position="967"/>
    </location>
</feature>
<evidence type="ECO:0000256" key="11">
    <source>
        <dbReference type="SAM" id="Phobius"/>
    </source>
</evidence>
<gene>
    <name evidence="13" type="ORF">P4O66_011466</name>
</gene>
<comment type="similarity">
    <text evidence="9">Belongs to the two pore domain potassium channel (TC 1.A.1.8) family.</text>
</comment>
<dbReference type="EMBL" id="JAROKS010000018">
    <property type="protein sequence ID" value="KAK1793063.1"/>
    <property type="molecule type" value="Genomic_DNA"/>
</dbReference>
<dbReference type="InterPro" id="IPR020846">
    <property type="entry name" value="MFS_dom"/>
</dbReference>
<feature type="transmembrane region" description="Helical" evidence="11">
    <location>
        <begin position="297"/>
        <end position="317"/>
    </location>
</feature>
<evidence type="ECO:0000256" key="9">
    <source>
        <dbReference type="RuleBase" id="RU003857"/>
    </source>
</evidence>
<dbReference type="Gene3D" id="1.10.287.70">
    <property type="match status" value="1"/>
</dbReference>
<dbReference type="Pfam" id="PF07690">
    <property type="entry name" value="MFS_1"/>
    <property type="match status" value="2"/>
</dbReference>
<feature type="transmembrane region" description="Helical" evidence="11">
    <location>
        <begin position="822"/>
        <end position="843"/>
    </location>
</feature>
<feature type="compositionally biased region" description="Basic and acidic residues" evidence="10">
    <location>
        <begin position="907"/>
        <end position="945"/>
    </location>
</feature>
<feature type="transmembrane region" description="Helical" evidence="11">
    <location>
        <begin position="21"/>
        <end position="47"/>
    </location>
</feature>
<feature type="transmembrane region" description="Helical" evidence="11">
    <location>
        <begin position="1088"/>
        <end position="1110"/>
    </location>
</feature>
<keyword evidence="8 9" id="KW-0407">Ion channel</keyword>
<keyword evidence="14" id="KW-1185">Reference proteome</keyword>
<feature type="transmembrane region" description="Helical" evidence="11">
    <location>
        <begin position="998"/>
        <end position="1018"/>
    </location>
</feature>
<comment type="subcellular location">
    <subcellularLocation>
        <location evidence="1">Membrane</location>
        <topology evidence="1">Multi-pass membrane protein</topology>
    </subcellularLocation>
</comment>
<keyword evidence="3 9" id="KW-0812">Transmembrane</keyword>
<name>A0AAD8Z4N4_9TELE</name>
<dbReference type="GO" id="GO:0005335">
    <property type="term" value="F:serotonin:sodium:chloride symporter activity"/>
    <property type="evidence" value="ECO:0007669"/>
    <property type="project" value="TreeGrafter"/>
</dbReference>
<dbReference type="SUPFAM" id="SSF103473">
    <property type="entry name" value="MFS general substrate transporter"/>
    <property type="match status" value="1"/>
</dbReference>
<feature type="transmembrane region" description="Helical" evidence="11">
    <location>
        <begin position="791"/>
        <end position="810"/>
    </location>
</feature>
<evidence type="ECO:0000256" key="2">
    <source>
        <dbReference type="ARBA" id="ARBA00022448"/>
    </source>
</evidence>
<protein>
    <recommendedName>
        <fullName evidence="12">Major facilitator superfamily (MFS) profile domain-containing protein</fullName>
    </recommendedName>
</protein>
<dbReference type="GO" id="GO:0015842">
    <property type="term" value="P:aminergic neurotransmitter loading into synaptic vesicle"/>
    <property type="evidence" value="ECO:0007669"/>
    <property type="project" value="TreeGrafter"/>
</dbReference>
<organism evidence="13 14">
    <name type="scientific">Electrophorus voltai</name>
    <dbReference type="NCBI Taxonomy" id="2609070"/>
    <lineage>
        <taxon>Eukaryota</taxon>
        <taxon>Metazoa</taxon>
        <taxon>Chordata</taxon>
        <taxon>Craniata</taxon>
        <taxon>Vertebrata</taxon>
        <taxon>Euteleostomi</taxon>
        <taxon>Actinopterygii</taxon>
        <taxon>Neopterygii</taxon>
        <taxon>Teleostei</taxon>
        <taxon>Ostariophysi</taxon>
        <taxon>Gymnotiformes</taxon>
        <taxon>Gymnotoidei</taxon>
        <taxon>Gymnotidae</taxon>
        <taxon>Electrophorus</taxon>
    </lineage>
</organism>
<evidence type="ECO:0000256" key="6">
    <source>
        <dbReference type="ARBA" id="ARBA00023065"/>
    </source>
</evidence>
<feature type="transmembrane region" description="Helical" evidence="11">
    <location>
        <begin position="972"/>
        <end position="991"/>
    </location>
</feature>
<feature type="region of interest" description="Disordered" evidence="10">
    <location>
        <begin position="907"/>
        <end position="967"/>
    </location>
</feature>
<evidence type="ECO:0000256" key="3">
    <source>
        <dbReference type="ARBA" id="ARBA00022692"/>
    </source>
</evidence>
<evidence type="ECO:0000256" key="10">
    <source>
        <dbReference type="SAM" id="MobiDB-lite"/>
    </source>
</evidence>
<evidence type="ECO:0000256" key="8">
    <source>
        <dbReference type="ARBA" id="ARBA00023303"/>
    </source>
</evidence>
<evidence type="ECO:0000313" key="14">
    <source>
        <dbReference type="Proteomes" id="UP001239994"/>
    </source>
</evidence>
<evidence type="ECO:0000256" key="5">
    <source>
        <dbReference type="ARBA" id="ARBA00022989"/>
    </source>
</evidence>
<dbReference type="PANTHER" id="PTHR23506">
    <property type="entry name" value="GH10249P"/>
    <property type="match status" value="1"/>
</dbReference>
<evidence type="ECO:0000259" key="12">
    <source>
        <dbReference type="PROSITE" id="PS50850"/>
    </source>
</evidence>
<dbReference type="InterPro" id="IPR003280">
    <property type="entry name" value="2pore_dom_K_chnl"/>
</dbReference>
<dbReference type="InterPro" id="IPR050930">
    <property type="entry name" value="MFS_Vesicular_Transporter"/>
</dbReference>
<dbReference type="InterPro" id="IPR036259">
    <property type="entry name" value="MFS_trans_sf"/>
</dbReference>
<dbReference type="PROSITE" id="PS50850">
    <property type="entry name" value="MFS"/>
    <property type="match status" value="1"/>
</dbReference>
<feature type="domain" description="Major facilitator superfamily (MFS) profile" evidence="12">
    <location>
        <begin position="597"/>
        <end position="1115"/>
    </location>
</feature>
<keyword evidence="4" id="KW-0630">Potassium</keyword>
<dbReference type="InterPro" id="IPR013099">
    <property type="entry name" value="K_chnl_dom"/>
</dbReference>
<dbReference type="PRINTS" id="PR01333">
    <property type="entry name" value="2POREKCHANEL"/>
</dbReference>
<feature type="transmembrane region" description="Helical" evidence="11">
    <location>
        <begin position="735"/>
        <end position="760"/>
    </location>
</feature>
<keyword evidence="5 11" id="KW-1133">Transmembrane helix</keyword>
<feature type="transmembrane region" description="Helical" evidence="11">
    <location>
        <begin position="595"/>
        <end position="619"/>
    </location>
</feature>
<reference evidence="13" key="1">
    <citation type="submission" date="2023-03" db="EMBL/GenBank/DDBJ databases">
        <title>Electrophorus voltai genome.</title>
        <authorList>
            <person name="Bian C."/>
        </authorList>
    </citation>
    <scope>NUCLEOTIDE SEQUENCE</scope>
    <source>
        <strain evidence="13">CB-2022</strain>
        <tissue evidence="13">Muscle</tissue>
    </source>
</reference>
<feature type="transmembrane region" description="Helical" evidence="11">
    <location>
        <begin position="766"/>
        <end position="784"/>
    </location>
</feature>
<feature type="region of interest" description="Disordered" evidence="10">
    <location>
        <begin position="1135"/>
        <end position="1154"/>
    </location>
</feature>
<evidence type="ECO:0000256" key="1">
    <source>
        <dbReference type="ARBA" id="ARBA00004141"/>
    </source>
</evidence>
<dbReference type="Proteomes" id="UP001239994">
    <property type="component" value="Unassembled WGS sequence"/>
</dbReference>
<evidence type="ECO:0000256" key="7">
    <source>
        <dbReference type="ARBA" id="ARBA00023136"/>
    </source>
</evidence>
<feature type="transmembrane region" description="Helical" evidence="11">
    <location>
        <begin position="1024"/>
        <end position="1050"/>
    </location>
</feature>
<evidence type="ECO:0000256" key="4">
    <source>
        <dbReference type="ARBA" id="ARBA00022958"/>
    </source>
</evidence>
<keyword evidence="2 9" id="KW-0813">Transport</keyword>